<feature type="DNA-binding region" description="H-T-H motif" evidence="2">
    <location>
        <begin position="42"/>
        <end position="61"/>
    </location>
</feature>
<proteinExistence type="predicted"/>
<dbReference type="InterPro" id="IPR036271">
    <property type="entry name" value="Tet_transcr_reg_TetR-rel_C_sf"/>
</dbReference>
<dbReference type="PROSITE" id="PS50977">
    <property type="entry name" value="HTH_TETR_2"/>
    <property type="match status" value="1"/>
</dbReference>
<name>A0ABT4LEN9_9PROT</name>
<evidence type="ECO:0000256" key="2">
    <source>
        <dbReference type="PROSITE-ProRule" id="PRU00335"/>
    </source>
</evidence>
<dbReference type="SUPFAM" id="SSF48498">
    <property type="entry name" value="Tetracyclin repressor-like, C-terminal domain"/>
    <property type="match status" value="1"/>
</dbReference>
<accession>A0ABT4LEN9</accession>
<comment type="caution">
    <text evidence="4">The sequence shown here is derived from an EMBL/GenBank/DDBJ whole genome shotgun (WGS) entry which is preliminary data.</text>
</comment>
<evidence type="ECO:0000313" key="4">
    <source>
        <dbReference type="EMBL" id="MCZ4279549.1"/>
    </source>
</evidence>
<evidence type="ECO:0000256" key="1">
    <source>
        <dbReference type="ARBA" id="ARBA00023125"/>
    </source>
</evidence>
<feature type="domain" description="HTH tetR-type" evidence="3">
    <location>
        <begin position="19"/>
        <end position="79"/>
    </location>
</feature>
<evidence type="ECO:0000313" key="5">
    <source>
        <dbReference type="Proteomes" id="UP001069802"/>
    </source>
</evidence>
<reference evidence="4" key="1">
    <citation type="submission" date="2022-12" db="EMBL/GenBank/DDBJ databases">
        <title>Bacterial isolates from different developmental stages of Nematostella vectensis.</title>
        <authorList>
            <person name="Fraune S."/>
        </authorList>
    </citation>
    <scope>NUCLEOTIDE SEQUENCE</scope>
    <source>
        <strain evidence="4">G21630-S1</strain>
    </source>
</reference>
<dbReference type="PROSITE" id="PS01081">
    <property type="entry name" value="HTH_TETR_1"/>
    <property type="match status" value="1"/>
</dbReference>
<sequence>MKKDTCALGKLCHSLTRSEKKRNAIRDAAVKIFMDQGFEVASMDKIAAEAGVSKRTVYSHFGSKEELFAEIMKNICTIKRDDLDVKPDHSLPLEECLTRLGITFLHMLHYHGSLPLFRVLIAQAETNPGHGEDFMAQGPKITSELLANYLRERLAAGEVVVEEPIEEAAQSFFSALFGARYLNCLITAAPPPCEAEIEKIVKGVVQRFLYGIVPRK</sequence>
<protein>
    <submittedName>
        <fullName evidence="4">TetR/AcrR family transcriptional regulator</fullName>
    </submittedName>
</protein>
<dbReference type="SUPFAM" id="SSF46689">
    <property type="entry name" value="Homeodomain-like"/>
    <property type="match status" value="1"/>
</dbReference>
<dbReference type="Gene3D" id="1.10.10.60">
    <property type="entry name" value="Homeodomain-like"/>
    <property type="match status" value="1"/>
</dbReference>
<dbReference type="Proteomes" id="UP001069802">
    <property type="component" value="Unassembled WGS sequence"/>
</dbReference>
<dbReference type="InterPro" id="IPR023772">
    <property type="entry name" value="DNA-bd_HTH_TetR-type_CS"/>
</dbReference>
<dbReference type="EMBL" id="JAPWGY010000001">
    <property type="protein sequence ID" value="MCZ4279549.1"/>
    <property type="molecule type" value="Genomic_DNA"/>
</dbReference>
<organism evidence="4 5">
    <name type="scientific">Kiloniella laminariae</name>
    <dbReference type="NCBI Taxonomy" id="454162"/>
    <lineage>
        <taxon>Bacteria</taxon>
        <taxon>Pseudomonadati</taxon>
        <taxon>Pseudomonadota</taxon>
        <taxon>Alphaproteobacteria</taxon>
        <taxon>Rhodospirillales</taxon>
        <taxon>Kiloniellaceae</taxon>
        <taxon>Kiloniella</taxon>
    </lineage>
</organism>
<evidence type="ECO:0000259" key="3">
    <source>
        <dbReference type="PROSITE" id="PS50977"/>
    </source>
</evidence>
<dbReference type="InterPro" id="IPR009057">
    <property type="entry name" value="Homeodomain-like_sf"/>
</dbReference>
<keyword evidence="5" id="KW-1185">Reference proteome</keyword>
<gene>
    <name evidence="4" type="ORF">O4H49_02090</name>
</gene>
<dbReference type="RefSeq" id="WP_269421750.1">
    <property type="nucleotide sequence ID" value="NZ_JAPWGY010000001.1"/>
</dbReference>
<dbReference type="Gene3D" id="1.10.357.10">
    <property type="entry name" value="Tetracycline Repressor, domain 2"/>
    <property type="match status" value="1"/>
</dbReference>
<dbReference type="InterPro" id="IPR001647">
    <property type="entry name" value="HTH_TetR"/>
</dbReference>
<dbReference type="InterPro" id="IPR050109">
    <property type="entry name" value="HTH-type_TetR-like_transc_reg"/>
</dbReference>
<dbReference type="Pfam" id="PF14246">
    <property type="entry name" value="TetR_C_7"/>
    <property type="match status" value="1"/>
</dbReference>
<dbReference type="PRINTS" id="PR00455">
    <property type="entry name" value="HTHTETR"/>
</dbReference>
<keyword evidence="1 2" id="KW-0238">DNA-binding</keyword>
<dbReference type="PANTHER" id="PTHR30055:SF146">
    <property type="entry name" value="HTH-TYPE TRANSCRIPTIONAL DUAL REGULATOR CECR"/>
    <property type="match status" value="1"/>
</dbReference>
<dbReference type="PANTHER" id="PTHR30055">
    <property type="entry name" value="HTH-TYPE TRANSCRIPTIONAL REGULATOR RUTR"/>
    <property type="match status" value="1"/>
</dbReference>
<dbReference type="InterPro" id="IPR039536">
    <property type="entry name" value="TetR_C_Proteobacteria"/>
</dbReference>
<dbReference type="Pfam" id="PF00440">
    <property type="entry name" value="TetR_N"/>
    <property type="match status" value="1"/>
</dbReference>